<dbReference type="EMBL" id="SRLO01000039">
    <property type="protein sequence ID" value="TNN82446.1"/>
    <property type="molecule type" value="Genomic_DNA"/>
</dbReference>
<gene>
    <name evidence="1" type="ORF">EYF80_007281</name>
</gene>
<reference evidence="1 2" key="1">
    <citation type="submission" date="2019-03" db="EMBL/GenBank/DDBJ databases">
        <title>First draft genome of Liparis tanakae, snailfish: a comprehensive survey of snailfish specific genes.</title>
        <authorList>
            <person name="Kim W."/>
            <person name="Song I."/>
            <person name="Jeong J.-H."/>
            <person name="Kim D."/>
            <person name="Kim S."/>
            <person name="Ryu S."/>
            <person name="Song J.Y."/>
            <person name="Lee S.K."/>
        </authorList>
    </citation>
    <scope>NUCLEOTIDE SEQUENCE [LARGE SCALE GENOMIC DNA]</scope>
    <source>
        <tissue evidence="1">Muscle</tissue>
    </source>
</reference>
<evidence type="ECO:0000313" key="1">
    <source>
        <dbReference type="EMBL" id="TNN82446.1"/>
    </source>
</evidence>
<dbReference type="AlphaFoldDB" id="A0A4Z2IX45"/>
<sequence length="89" mass="9844">MSSALVDQITHFIQTDDKQRFGFQLEASPDTDVMHHYPLTEMDDDAGTVCPRLIDQPGHDRPLFAAALYPCCCIPVAFGPDVPLRGKAK</sequence>
<protein>
    <submittedName>
        <fullName evidence="1">Uncharacterized protein</fullName>
    </submittedName>
</protein>
<keyword evidence="2" id="KW-1185">Reference proteome</keyword>
<proteinExistence type="predicted"/>
<evidence type="ECO:0000313" key="2">
    <source>
        <dbReference type="Proteomes" id="UP000314294"/>
    </source>
</evidence>
<organism evidence="1 2">
    <name type="scientific">Liparis tanakae</name>
    <name type="common">Tanaka's snailfish</name>
    <dbReference type="NCBI Taxonomy" id="230148"/>
    <lineage>
        <taxon>Eukaryota</taxon>
        <taxon>Metazoa</taxon>
        <taxon>Chordata</taxon>
        <taxon>Craniata</taxon>
        <taxon>Vertebrata</taxon>
        <taxon>Euteleostomi</taxon>
        <taxon>Actinopterygii</taxon>
        <taxon>Neopterygii</taxon>
        <taxon>Teleostei</taxon>
        <taxon>Neoteleostei</taxon>
        <taxon>Acanthomorphata</taxon>
        <taxon>Eupercaria</taxon>
        <taxon>Perciformes</taxon>
        <taxon>Cottioidei</taxon>
        <taxon>Cottales</taxon>
        <taxon>Liparidae</taxon>
        <taxon>Liparis</taxon>
    </lineage>
</organism>
<name>A0A4Z2IX45_9TELE</name>
<comment type="caution">
    <text evidence="1">The sequence shown here is derived from an EMBL/GenBank/DDBJ whole genome shotgun (WGS) entry which is preliminary data.</text>
</comment>
<dbReference type="Proteomes" id="UP000314294">
    <property type="component" value="Unassembled WGS sequence"/>
</dbReference>
<accession>A0A4Z2IX45</accession>